<organism evidence="2 3">
    <name type="scientific">Dokdonia ponticola</name>
    <dbReference type="NCBI Taxonomy" id="2041041"/>
    <lineage>
        <taxon>Bacteria</taxon>
        <taxon>Pseudomonadati</taxon>
        <taxon>Bacteroidota</taxon>
        <taxon>Flavobacteriia</taxon>
        <taxon>Flavobacteriales</taxon>
        <taxon>Flavobacteriaceae</taxon>
        <taxon>Dokdonia</taxon>
    </lineage>
</organism>
<dbReference type="Proteomes" id="UP001596043">
    <property type="component" value="Unassembled WGS sequence"/>
</dbReference>
<dbReference type="Gene3D" id="3.40.50.1820">
    <property type="entry name" value="alpha/beta hydrolase"/>
    <property type="match status" value="1"/>
</dbReference>
<dbReference type="RefSeq" id="WP_379978580.1">
    <property type="nucleotide sequence ID" value="NZ_JBHSFV010000005.1"/>
</dbReference>
<dbReference type="PANTHER" id="PTHR43358">
    <property type="entry name" value="ALPHA/BETA-HYDROLASE"/>
    <property type="match status" value="1"/>
</dbReference>
<accession>A0ABV9HWH5</accession>
<dbReference type="SUPFAM" id="SSF53474">
    <property type="entry name" value="alpha/beta-Hydrolases"/>
    <property type="match status" value="1"/>
</dbReference>
<dbReference type="EMBL" id="JBHSFV010000005">
    <property type="protein sequence ID" value="MFC4634359.1"/>
    <property type="molecule type" value="Genomic_DNA"/>
</dbReference>
<evidence type="ECO:0000313" key="3">
    <source>
        <dbReference type="Proteomes" id="UP001596043"/>
    </source>
</evidence>
<dbReference type="GO" id="GO:0016787">
    <property type="term" value="F:hydrolase activity"/>
    <property type="evidence" value="ECO:0007669"/>
    <property type="project" value="UniProtKB-KW"/>
</dbReference>
<keyword evidence="2" id="KW-0378">Hydrolase</keyword>
<sequence>MAKKYRKRKIAAMLLVTVSIAVFFITHQVLPYAIISRHKQPSTQLPSELGLKAEKASFKINDSIQLKGYWVTPKNNPPKSIMLLLHGIGGGKEHFYELAKSLADQQIASVVYDARGHGESDGNYISYGFYEKEDVSVIVSKVKERYPDIPLGVWGNSMGGTVALQALAMEPRLNFGVIESTFTDLKTIVNDYQKRYSFGIGLQSICNYALSRAGEIGKFDPSKVRPIDAVKNIEQSIFIAHGTEDPNIKFEYGKALFDNLKTKDKIFYPVQGANHYDLFEVGGDAYTEAVLKFIKRQ</sequence>
<dbReference type="InterPro" id="IPR029058">
    <property type="entry name" value="AB_hydrolase_fold"/>
</dbReference>
<feature type="domain" description="Serine aminopeptidase S33" evidence="1">
    <location>
        <begin position="77"/>
        <end position="178"/>
    </location>
</feature>
<comment type="caution">
    <text evidence="2">The sequence shown here is derived from an EMBL/GenBank/DDBJ whole genome shotgun (WGS) entry which is preliminary data.</text>
</comment>
<keyword evidence="3" id="KW-1185">Reference proteome</keyword>
<evidence type="ECO:0000259" key="1">
    <source>
        <dbReference type="Pfam" id="PF12146"/>
    </source>
</evidence>
<proteinExistence type="predicted"/>
<dbReference type="InterPro" id="IPR022742">
    <property type="entry name" value="Hydrolase_4"/>
</dbReference>
<protein>
    <submittedName>
        <fullName evidence="2">Alpha/beta hydrolase</fullName>
    </submittedName>
</protein>
<dbReference type="InterPro" id="IPR052920">
    <property type="entry name" value="DNA-binding_regulatory"/>
</dbReference>
<reference evidence="3" key="1">
    <citation type="journal article" date="2019" name="Int. J. Syst. Evol. Microbiol.">
        <title>The Global Catalogue of Microorganisms (GCM) 10K type strain sequencing project: providing services to taxonomists for standard genome sequencing and annotation.</title>
        <authorList>
            <consortium name="The Broad Institute Genomics Platform"/>
            <consortium name="The Broad Institute Genome Sequencing Center for Infectious Disease"/>
            <person name="Wu L."/>
            <person name="Ma J."/>
        </authorList>
    </citation>
    <scope>NUCLEOTIDE SEQUENCE [LARGE SCALE GENOMIC DNA]</scope>
    <source>
        <strain evidence="3">YJ-61-S</strain>
    </source>
</reference>
<name>A0ABV9HWH5_9FLAO</name>
<dbReference type="Pfam" id="PF12146">
    <property type="entry name" value="Hydrolase_4"/>
    <property type="match status" value="1"/>
</dbReference>
<evidence type="ECO:0000313" key="2">
    <source>
        <dbReference type="EMBL" id="MFC4634359.1"/>
    </source>
</evidence>
<dbReference type="PANTHER" id="PTHR43358:SF4">
    <property type="entry name" value="ALPHA_BETA HYDROLASE FOLD-1 DOMAIN-CONTAINING PROTEIN"/>
    <property type="match status" value="1"/>
</dbReference>
<gene>
    <name evidence="2" type="ORF">ACFO3O_10605</name>
</gene>